<evidence type="ECO:0000313" key="2">
    <source>
        <dbReference type="EMBL" id="PEN15200.1"/>
    </source>
</evidence>
<dbReference type="Proteomes" id="UP000220102">
    <property type="component" value="Unassembled WGS sequence"/>
</dbReference>
<dbReference type="AlphaFoldDB" id="A0A2A8D2T6"/>
<comment type="caution">
    <text evidence="2">The sequence shown here is derived from an EMBL/GenBank/DDBJ whole genome shotgun (WGS) entry which is preliminary data.</text>
</comment>
<evidence type="ECO:0000313" key="3">
    <source>
        <dbReference type="Proteomes" id="UP000220102"/>
    </source>
</evidence>
<dbReference type="Pfam" id="PF13349">
    <property type="entry name" value="DUF4097"/>
    <property type="match status" value="1"/>
</dbReference>
<organism evidence="2 3">
    <name type="scientific">Longibacter salinarum</name>
    <dbReference type="NCBI Taxonomy" id="1850348"/>
    <lineage>
        <taxon>Bacteria</taxon>
        <taxon>Pseudomonadati</taxon>
        <taxon>Rhodothermota</taxon>
        <taxon>Rhodothermia</taxon>
        <taxon>Rhodothermales</taxon>
        <taxon>Salisaetaceae</taxon>
        <taxon>Longibacter</taxon>
    </lineage>
</organism>
<feature type="domain" description="DUF4097" evidence="1">
    <location>
        <begin position="119"/>
        <end position="233"/>
    </location>
</feature>
<dbReference type="EMBL" id="PDEQ01000001">
    <property type="protein sequence ID" value="PEN15200.1"/>
    <property type="molecule type" value="Genomic_DNA"/>
</dbReference>
<name>A0A2A8D2T6_9BACT</name>
<dbReference type="InterPro" id="IPR025164">
    <property type="entry name" value="Toastrack_DUF4097"/>
</dbReference>
<proteinExistence type="predicted"/>
<reference evidence="2 3" key="1">
    <citation type="submission" date="2017-10" db="EMBL/GenBank/DDBJ databases">
        <title>Draft genome of Longibacter Salinarum.</title>
        <authorList>
            <person name="Goh K.M."/>
            <person name="Shamsir M.S."/>
            <person name="Lim S.W."/>
        </authorList>
    </citation>
    <scope>NUCLEOTIDE SEQUENCE [LARGE SCALE GENOMIC DNA]</scope>
    <source>
        <strain evidence="2 3">KCTC 52045</strain>
    </source>
</reference>
<dbReference type="RefSeq" id="WP_143815271.1">
    <property type="nucleotide sequence ID" value="NZ_PDEQ01000001.1"/>
</dbReference>
<accession>A0A2A8D2T6</accession>
<gene>
    <name evidence="2" type="ORF">CRI94_02660</name>
</gene>
<sequence length="329" mass="35126">MDPDLITPINARFPHAMQERTVPSDAVLVMNQEFRVNRRCRLNVQVPGATVRLRHGDDHDRVVVSVSVGGVAEDEANDVLDRVRLSTRQVQDQVYVQTEEPVRDAAYWRWMRNNEATLHIDLALPPNTDAEISAPSGEIHASGLRGDIDIIAAACPVHVSDIGGSLRITANGDPVTVEQFSGEELKVHSTAADVSVSRVEANAIGLRATGGKLTLNDVRGAVDVEANASEVKLIDVDGSIRGDLQASPVSLRGSRASATDLRATGGPITVSMGSSVSADILLEGRPVELDTAIPFRGDLEEKRVEGTINGGGPPMTLRAVPGTVRCMQS</sequence>
<dbReference type="OrthoDB" id="1523429at2"/>
<protein>
    <recommendedName>
        <fullName evidence="1">DUF4097 domain-containing protein</fullName>
    </recommendedName>
</protein>
<keyword evidence="3" id="KW-1185">Reference proteome</keyword>
<evidence type="ECO:0000259" key="1">
    <source>
        <dbReference type="Pfam" id="PF13349"/>
    </source>
</evidence>